<reference evidence="3" key="1">
    <citation type="journal article" date="2019" name="Int. J. Syst. Evol. Microbiol.">
        <title>The Global Catalogue of Microorganisms (GCM) 10K type strain sequencing project: providing services to taxonomists for standard genome sequencing and annotation.</title>
        <authorList>
            <consortium name="The Broad Institute Genomics Platform"/>
            <consortium name="The Broad Institute Genome Sequencing Center for Infectious Disease"/>
            <person name="Wu L."/>
            <person name="Ma J."/>
        </authorList>
    </citation>
    <scope>NUCLEOTIDE SEQUENCE [LARGE SCALE GENOMIC DNA]</scope>
    <source>
        <strain evidence="3">JCM 16902</strain>
    </source>
</reference>
<dbReference type="InterPro" id="IPR042262">
    <property type="entry name" value="CN_hydtase_beta_C"/>
</dbReference>
<dbReference type="Pfam" id="PF21006">
    <property type="entry name" value="NHase_beta_N"/>
    <property type="match status" value="1"/>
</dbReference>
<dbReference type="InterPro" id="IPR008990">
    <property type="entry name" value="Elect_transpt_acc-like_dom_sf"/>
</dbReference>
<dbReference type="Proteomes" id="UP001501074">
    <property type="component" value="Unassembled WGS sequence"/>
</dbReference>
<dbReference type="EMBL" id="BAAAZO010000010">
    <property type="protein sequence ID" value="GAA3629317.1"/>
    <property type="molecule type" value="Genomic_DNA"/>
</dbReference>
<dbReference type="Gene3D" id="1.10.472.20">
    <property type="entry name" value="Nitrile hydratase, beta subunit"/>
    <property type="match status" value="1"/>
</dbReference>
<accession>A0ABP7ACR6</accession>
<evidence type="ECO:0000313" key="3">
    <source>
        <dbReference type="Proteomes" id="UP001501074"/>
    </source>
</evidence>
<dbReference type="SUPFAM" id="SSF50090">
    <property type="entry name" value="Electron transport accessory proteins"/>
    <property type="match status" value="1"/>
</dbReference>
<feature type="domain" description="Nitrile hydratase beta subunit-like N-terminal" evidence="1">
    <location>
        <begin position="16"/>
        <end position="106"/>
    </location>
</feature>
<name>A0ABP7ACR6_9ACTN</name>
<organism evidence="2 3">
    <name type="scientific">Kineosporia mesophila</name>
    <dbReference type="NCBI Taxonomy" id="566012"/>
    <lineage>
        <taxon>Bacteria</taxon>
        <taxon>Bacillati</taxon>
        <taxon>Actinomycetota</taxon>
        <taxon>Actinomycetes</taxon>
        <taxon>Kineosporiales</taxon>
        <taxon>Kineosporiaceae</taxon>
        <taxon>Kineosporia</taxon>
    </lineage>
</organism>
<dbReference type="NCBIfam" id="TIGR03889">
    <property type="entry name" value="nitrile_acc"/>
    <property type="match status" value="1"/>
</dbReference>
<sequence length="115" mass="12983">MTVTLDLSALDVPRSNGELVFDAPWQGRIFGLVVSLCESGLFAWDEFKAHLIREIGTADEEVNCDPAVYYRQFAAAFAAMMTERGQLDAFEFDARTLIEQENLAHDDHEGHDHEH</sequence>
<proteinExistence type="predicted"/>
<protein>
    <recommendedName>
        <fullName evidence="1">Nitrile hydratase beta subunit-like N-terminal domain-containing protein</fullName>
    </recommendedName>
</protein>
<keyword evidence="3" id="KW-1185">Reference proteome</keyword>
<gene>
    <name evidence="2" type="ORF">GCM10022223_53610</name>
</gene>
<evidence type="ECO:0000313" key="2">
    <source>
        <dbReference type="EMBL" id="GAA3629317.1"/>
    </source>
</evidence>
<dbReference type="InterPro" id="IPR049054">
    <property type="entry name" value="CN_hydtase_beta-like_N"/>
</dbReference>
<evidence type="ECO:0000259" key="1">
    <source>
        <dbReference type="Pfam" id="PF21006"/>
    </source>
</evidence>
<dbReference type="RefSeq" id="WP_231484407.1">
    <property type="nucleotide sequence ID" value="NZ_BAAAZO010000010.1"/>
</dbReference>
<dbReference type="InterPro" id="IPR023808">
    <property type="entry name" value="Nitrile_Hydratase_acc_put"/>
</dbReference>
<comment type="caution">
    <text evidence="2">The sequence shown here is derived from an EMBL/GenBank/DDBJ whole genome shotgun (WGS) entry which is preliminary data.</text>
</comment>